<reference evidence="9" key="1">
    <citation type="submission" date="2024-02" db="EMBL/GenBank/DDBJ databases">
        <authorList>
            <consortium name="Clinical and Environmental Microbiology Branch: Whole genome sequencing antimicrobial resistance pathogens in the healthcare setting"/>
        </authorList>
    </citation>
    <scope>NUCLEOTIDE SEQUENCE</scope>
    <source>
        <strain evidence="9">2021DK-00143</strain>
    </source>
</reference>
<evidence type="ECO:0000256" key="1">
    <source>
        <dbReference type="ARBA" id="ARBA00004651"/>
    </source>
</evidence>
<dbReference type="Pfam" id="PF03611">
    <property type="entry name" value="EIIC-GAT"/>
    <property type="match status" value="1"/>
</dbReference>
<dbReference type="InterPro" id="IPR013853">
    <property type="entry name" value="EIIC-GAT"/>
</dbReference>
<evidence type="ECO:0000256" key="8">
    <source>
        <dbReference type="ARBA" id="ARBA00023136"/>
    </source>
</evidence>
<dbReference type="PANTHER" id="PTHR37324:SF2">
    <property type="entry name" value="PTS SYSTEM GALACTITOL-SPECIFIC EIIC COMPONENT"/>
    <property type="match status" value="1"/>
</dbReference>
<keyword evidence="3" id="KW-1003">Cell membrane</keyword>
<keyword evidence="6" id="KW-0812">Transmembrane</keyword>
<dbReference type="InterPro" id="IPR013014">
    <property type="entry name" value="PTS_EIIC_2"/>
</dbReference>
<proteinExistence type="predicted"/>
<dbReference type="GO" id="GO:0005886">
    <property type="term" value="C:plasma membrane"/>
    <property type="evidence" value="ECO:0007669"/>
    <property type="project" value="UniProtKB-SubCell"/>
</dbReference>
<evidence type="ECO:0000256" key="5">
    <source>
        <dbReference type="ARBA" id="ARBA00022683"/>
    </source>
</evidence>
<dbReference type="GO" id="GO:0015577">
    <property type="term" value="F:galactitol transmembrane transporter activity"/>
    <property type="evidence" value="ECO:0007669"/>
    <property type="project" value="InterPro"/>
</dbReference>
<dbReference type="GO" id="GO:0009401">
    <property type="term" value="P:phosphoenolpyruvate-dependent sugar phosphotransferase system"/>
    <property type="evidence" value="ECO:0007669"/>
    <property type="project" value="UniProtKB-KW"/>
</dbReference>
<comment type="caution">
    <text evidence="9">The sequence shown here is derived from an EMBL/GenBank/DDBJ whole genome shotgun (WGS) entry which is preliminary data.</text>
</comment>
<name>A0AAI9DI24_PLUGE</name>
<evidence type="ECO:0000256" key="7">
    <source>
        <dbReference type="ARBA" id="ARBA00022989"/>
    </source>
</evidence>
<keyword evidence="4 9" id="KW-0762">Sugar transport</keyword>
<sequence length="450" mass="47874">MYIIDYIIGLGASVMMPIIFMLLGLLLRLPLSKAIKAGLMVGIGFIGLSITVNLMIDSLTPVSHALVNRFGLNLNVLDVGWPAAAAVAMGTRVGALVIPVCVAINLLMLYTKTTRILNVDIWNLWHHAFTGSLVTIITDSLWLGVFAAGINCIITMVIADRTTADVEKYLNLPSISVPHGFSVSFVPAAWLVNAVVDRIPYIRDIKIDTEVIQQRLSILGDPASLGAIIGALLAIIAGIDLKAILQTAITMAAVMTIIPRMAKMLMEGVYPISERIQELAQSRAGTFGRIAIGLDSAVSVGHPVTLSVSMLMIPVMLVLAAIIPGNQFLPFASLTGLPFAFVLVTAVCRGDMFRTLLTALLTLSLALLIGTSLAPIVTSTAVSTGFSLPQGTTSISSVDYAGAMLPWAIIQGFHFKEVGMGILCLCTLGLVLWNRGKLAQENARNLEGEA</sequence>
<evidence type="ECO:0000256" key="6">
    <source>
        <dbReference type="ARBA" id="ARBA00022692"/>
    </source>
</evidence>
<dbReference type="PIRSF" id="PIRSF006304">
    <property type="entry name" value="GatC"/>
    <property type="match status" value="1"/>
</dbReference>
<keyword evidence="8" id="KW-0472">Membrane</keyword>
<dbReference type="InterPro" id="IPR004703">
    <property type="entry name" value="PTS_sugar-sp_permease"/>
</dbReference>
<organism evidence="9">
    <name type="scientific">Pluralibacter gergoviae</name>
    <name type="common">Enterobacter gergoviae</name>
    <dbReference type="NCBI Taxonomy" id="61647"/>
    <lineage>
        <taxon>Bacteria</taxon>
        <taxon>Pseudomonadati</taxon>
        <taxon>Pseudomonadota</taxon>
        <taxon>Gammaproteobacteria</taxon>
        <taxon>Enterobacterales</taxon>
        <taxon>Enterobacteriaceae</taxon>
        <taxon>Pluralibacter</taxon>
    </lineage>
</organism>
<evidence type="ECO:0000256" key="4">
    <source>
        <dbReference type="ARBA" id="ARBA00022597"/>
    </source>
</evidence>
<dbReference type="AlphaFoldDB" id="A0AAI9DI24"/>
<dbReference type="PROSITE" id="PS51104">
    <property type="entry name" value="PTS_EIIC_TYPE_2"/>
    <property type="match status" value="1"/>
</dbReference>
<gene>
    <name evidence="9" type="ORF">QEG54_000880</name>
</gene>
<keyword evidence="2" id="KW-0813">Transport</keyword>
<evidence type="ECO:0000256" key="2">
    <source>
        <dbReference type="ARBA" id="ARBA00022448"/>
    </source>
</evidence>
<protein>
    <submittedName>
        <fullName evidence="9">PTS sugar transporter subunit IIC</fullName>
    </submittedName>
</protein>
<dbReference type="PANTHER" id="PTHR37324">
    <property type="entry name" value="PTS SYSTEM GALACTITOL-SPECIFIC EIIC COMPONENT"/>
    <property type="match status" value="1"/>
</dbReference>
<keyword evidence="7" id="KW-1133">Transmembrane helix</keyword>
<keyword evidence="5" id="KW-0598">Phosphotransferase system</keyword>
<dbReference type="RefSeq" id="WP_048274954.1">
    <property type="nucleotide sequence ID" value="NZ_JALLDC010000004.1"/>
</dbReference>
<evidence type="ECO:0000256" key="3">
    <source>
        <dbReference type="ARBA" id="ARBA00022475"/>
    </source>
</evidence>
<comment type="subcellular location">
    <subcellularLocation>
        <location evidence="1">Cell membrane</location>
        <topology evidence="1">Multi-pass membrane protein</topology>
    </subcellularLocation>
</comment>
<evidence type="ECO:0000313" key="9">
    <source>
        <dbReference type="EMBL" id="EML1470196.1"/>
    </source>
</evidence>
<accession>A0AAI9DI24</accession>
<dbReference type="EMBL" id="ABLOKC030000003">
    <property type="protein sequence ID" value="EML1470196.1"/>
    <property type="molecule type" value="Genomic_DNA"/>
</dbReference>